<evidence type="ECO:0000256" key="3">
    <source>
        <dbReference type="ARBA" id="ARBA00022490"/>
    </source>
</evidence>
<dbReference type="InterPro" id="IPR005151">
    <property type="entry name" value="Tail-specific_protease"/>
</dbReference>
<comment type="similarity">
    <text evidence="2 7">Belongs to the peptidase S41B family.</text>
</comment>
<dbReference type="SMART" id="SM00245">
    <property type="entry name" value="TSPc"/>
    <property type="match status" value="1"/>
</dbReference>
<keyword evidence="5 7" id="KW-0378">Hydrolase</keyword>
<evidence type="ECO:0000256" key="5">
    <source>
        <dbReference type="ARBA" id="ARBA00022801"/>
    </source>
</evidence>
<protein>
    <recommendedName>
        <fullName evidence="7">Tricorn protease homolog</fullName>
        <ecNumber evidence="7">3.4.21.-</ecNumber>
    </recommendedName>
</protein>
<evidence type="ECO:0000313" key="9">
    <source>
        <dbReference type="EMBL" id="MCG2588121.1"/>
    </source>
</evidence>
<keyword evidence="6 7" id="KW-0720">Serine protease</keyword>
<dbReference type="Pfam" id="PF13180">
    <property type="entry name" value="PDZ_2"/>
    <property type="match status" value="1"/>
</dbReference>
<dbReference type="RefSeq" id="WP_237852965.1">
    <property type="nucleotide sequence ID" value="NZ_JAKLWS010000005.1"/>
</dbReference>
<dbReference type="PROSITE" id="PS50106">
    <property type="entry name" value="PDZ"/>
    <property type="match status" value="1"/>
</dbReference>
<dbReference type="InterPro" id="IPR036034">
    <property type="entry name" value="PDZ_sf"/>
</dbReference>
<dbReference type="Gene3D" id="2.30.42.10">
    <property type="match status" value="1"/>
</dbReference>
<dbReference type="InterPro" id="IPR029045">
    <property type="entry name" value="ClpP/crotonase-like_dom_sf"/>
</dbReference>
<comment type="function">
    <text evidence="7">Degrades oligopeptides.</text>
</comment>
<dbReference type="SUPFAM" id="SSF69304">
    <property type="entry name" value="Tricorn protease N-terminal domain"/>
    <property type="match status" value="1"/>
</dbReference>
<feature type="domain" description="PDZ" evidence="8">
    <location>
        <begin position="750"/>
        <end position="841"/>
    </location>
</feature>
<keyword evidence="10" id="KW-1185">Reference proteome</keyword>
<dbReference type="Gene3D" id="2.120.10.60">
    <property type="entry name" value="Tricorn protease N-terminal domain"/>
    <property type="match status" value="1"/>
</dbReference>
<dbReference type="InterPro" id="IPR011042">
    <property type="entry name" value="6-blade_b-propeller_TolB-like"/>
</dbReference>
<dbReference type="Pfam" id="PF26549">
    <property type="entry name" value="Tricorn_N"/>
    <property type="match status" value="1"/>
</dbReference>
<reference evidence="9" key="1">
    <citation type="submission" date="2022-01" db="EMBL/GenBank/DDBJ databases">
        <authorList>
            <person name="Wang Y."/>
        </authorList>
    </citation>
    <scope>NUCLEOTIDE SEQUENCE</scope>
    <source>
        <strain evidence="9">WB101</strain>
    </source>
</reference>
<dbReference type="Pfam" id="PF26550">
    <property type="entry name" value="Tricorn_2nd"/>
    <property type="match status" value="1"/>
</dbReference>
<dbReference type="PIRSF" id="PIRSF036421">
    <property type="entry name" value="Tricorn_protease"/>
    <property type="match status" value="1"/>
</dbReference>
<dbReference type="InterPro" id="IPR012393">
    <property type="entry name" value="Tricorn_protease"/>
</dbReference>
<evidence type="ECO:0000259" key="8">
    <source>
        <dbReference type="PROSITE" id="PS50106"/>
    </source>
</evidence>
<evidence type="ECO:0000313" key="10">
    <source>
        <dbReference type="Proteomes" id="UP001165366"/>
    </source>
</evidence>
<evidence type="ECO:0000256" key="7">
    <source>
        <dbReference type="PIRNR" id="PIRNR036421"/>
    </source>
</evidence>
<keyword evidence="3 7" id="KW-0963">Cytoplasm</keyword>
<dbReference type="SUPFAM" id="SSF82171">
    <property type="entry name" value="DPP6 N-terminal domain-like"/>
    <property type="match status" value="1"/>
</dbReference>
<comment type="subcellular location">
    <subcellularLocation>
        <location evidence="1 7">Cytoplasm</location>
    </subcellularLocation>
</comment>
<dbReference type="EMBL" id="JAKLWS010000005">
    <property type="protein sequence ID" value="MCG2588121.1"/>
    <property type="molecule type" value="Genomic_DNA"/>
</dbReference>
<name>A0ABS9KBA5_9BACT</name>
<evidence type="ECO:0000256" key="2">
    <source>
        <dbReference type="ARBA" id="ARBA00008524"/>
    </source>
</evidence>
<evidence type="ECO:0000256" key="6">
    <source>
        <dbReference type="ARBA" id="ARBA00022825"/>
    </source>
</evidence>
<sequence length="1067" mass="121723">MKRTLFILQLVFLFLIITNIQSFGQEIYRTPTISPGGEKISYSLQGDIWIVDINQKEPRRLTIHEGYESNPIFNEAGDAIGFNSDRYGNNDIFTIPVDGGNVNRKTWRSSDDLLTDWNNENLIFITERDYNAVEWDSEIYIVNERGGTPYRIADAFGEFATMSPDGKWLAFVEGSCRISREAYRGSANLDIWLVNRETGEFVQVTSFDGNDYMPRWQDNNTLWFISSESGRYNVNRLIVNTDGEISDREQITDERNFGVEHFDVSNSGDIVYSAGGRLVYRDFNGDSETLELKHTEDYRFDPVVAVSKSSDLTEFAVSPNGKYSALGIHGEIFVTENDPEKSKTRNISEHGYRDRYATWINDSTMVFTSDRGGNSDMYMARSTDLNKPMLLETLKHQVKKITDTDSDERNPVISPDGKRIAYLSGSKFILADIDETGSITNQQILHDEWWSLPEGVSWSPDSKWIAYSQVDLYFNSEIYIRSADGSGKPVNISMHPKADYMPHWSKDGKKLAFVSERNNQDYDIWFAWLNEDDWDKTQTDLEEGLYFDNSDEPVSENNDNGEEEEIVVEIDSVGIHNRLMQVTRASGNEMDPIFDSEGEYIYFTGTSLENDQTELYKVKWDGKDLEQVTNGGTSPEDLALSEDGKFLFYISHGKLAQFDLSSDKAEMVSFEAEMERDFEQEKQQMFDEAWNILNDGFYDPDFHGQNFRELRRKYEPLSLAASTITDFRYMFNLMLGQLNASHMGMYGDDRAETQENQTGLIGAEIQPAENGVEVLHVIPNSPADREQSKLVAGDIITQVNGKKVAETENFYKHFNNTAEDQMLLEIQRDGETSEVVIRPVNSLSDHLYDQWTDERRTLTEKYSNGRLGYIHIRGMNMPSFERFERELMASGYGKEGILIDVRYNGGGWTTDYLMAVLNVQQHAYTIPRGASGDLSKNKQEFRDYYPYSERLPLSAWTKPSIALANESSYSNAEIFSHAYKNLGIGSLVGVETFGAVISTGGARLIDGSLIRLPFRGWYVKNTDKNMDFGGAVPDYEVHNTPDYRTGEDLQLKKAVEILLEQLDEDNQ</sequence>
<organism evidence="9 10">
    <name type="scientific">Rhodohalobacter sulfatireducens</name>
    <dbReference type="NCBI Taxonomy" id="2911366"/>
    <lineage>
        <taxon>Bacteria</taxon>
        <taxon>Pseudomonadati</taxon>
        <taxon>Balneolota</taxon>
        <taxon>Balneolia</taxon>
        <taxon>Balneolales</taxon>
        <taxon>Balneolaceae</taxon>
        <taxon>Rhodohalobacter</taxon>
    </lineage>
</organism>
<evidence type="ECO:0000256" key="1">
    <source>
        <dbReference type="ARBA" id="ARBA00004496"/>
    </source>
</evidence>
<proteinExistence type="inferred from homology"/>
<accession>A0ABS9KBA5</accession>
<dbReference type="Proteomes" id="UP001165366">
    <property type="component" value="Unassembled WGS sequence"/>
</dbReference>
<dbReference type="Gene3D" id="2.120.10.30">
    <property type="entry name" value="TolB, C-terminal domain"/>
    <property type="match status" value="2"/>
</dbReference>
<dbReference type="PANTHER" id="PTHR43253:SF1">
    <property type="entry name" value="TRICORN PROTEASE HOMOLOG 2-RELATED"/>
    <property type="match status" value="1"/>
</dbReference>
<evidence type="ECO:0000256" key="4">
    <source>
        <dbReference type="ARBA" id="ARBA00022670"/>
    </source>
</evidence>
<dbReference type="Gene3D" id="3.90.226.10">
    <property type="entry name" value="2-enoyl-CoA Hydratase, Chain A, domain 1"/>
    <property type="match status" value="1"/>
</dbReference>
<dbReference type="PANTHER" id="PTHR43253">
    <property type="entry name" value="TRICORN PROTEASE HOMOLOG 2-RELATED"/>
    <property type="match status" value="1"/>
</dbReference>
<dbReference type="Pfam" id="PF14684">
    <property type="entry name" value="Tricorn_C1"/>
    <property type="match status" value="1"/>
</dbReference>
<gene>
    <name evidence="9" type="ORF">L6773_06060</name>
</gene>
<dbReference type="CDD" id="cd07562">
    <property type="entry name" value="Peptidase_S41_TRI"/>
    <property type="match status" value="1"/>
</dbReference>
<dbReference type="Pfam" id="PF03572">
    <property type="entry name" value="Peptidase_S41"/>
    <property type="match status" value="1"/>
</dbReference>
<dbReference type="EC" id="3.4.21.-" evidence="7"/>
<dbReference type="SUPFAM" id="SSF50156">
    <property type="entry name" value="PDZ domain-like"/>
    <property type="match status" value="1"/>
</dbReference>
<dbReference type="SMART" id="SM00228">
    <property type="entry name" value="PDZ"/>
    <property type="match status" value="1"/>
</dbReference>
<dbReference type="InterPro" id="IPR001478">
    <property type="entry name" value="PDZ"/>
</dbReference>
<dbReference type="SUPFAM" id="SSF52096">
    <property type="entry name" value="ClpP/crotonase"/>
    <property type="match status" value="1"/>
</dbReference>
<keyword evidence="4 7" id="KW-0645">Protease</keyword>
<reference evidence="9" key="2">
    <citation type="submission" date="2024-05" db="EMBL/GenBank/DDBJ databases">
        <title>Rhodohalobacter halophilus gen. nov., sp. nov., a moderately halophilic member of the family Balneolaceae.</title>
        <authorList>
            <person name="Xia J."/>
        </authorList>
    </citation>
    <scope>NUCLEOTIDE SEQUENCE</scope>
    <source>
        <strain evidence="9">WB101</strain>
    </source>
</reference>
<comment type="caution">
    <text evidence="9">The sequence shown here is derived from an EMBL/GenBank/DDBJ whole genome shotgun (WGS) entry which is preliminary data.</text>
</comment>
<dbReference type="Gene3D" id="3.30.750.44">
    <property type="match status" value="1"/>
</dbReference>
<dbReference type="InterPro" id="IPR028204">
    <property type="entry name" value="Tricorn_C1"/>
</dbReference>